<dbReference type="PANTHER" id="PTHR16675:SF237">
    <property type="entry name" value="MHC CLASS I ANTIGEN TRANSCRIPT VARIANT 1-RELATED"/>
    <property type="match status" value="1"/>
</dbReference>
<dbReference type="Pfam" id="PF00129">
    <property type="entry name" value="MHC_I"/>
    <property type="match status" value="1"/>
</dbReference>
<dbReference type="GO" id="GO:0009897">
    <property type="term" value="C:external side of plasma membrane"/>
    <property type="evidence" value="ECO:0007669"/>
    <property type="project" value="TreeGrafter"/>
</dbReference>
<dbReference type="GO" id="GO:0005615">
    <property type="term" value="C:extracellular space"/>
    <property type="evidence" value="ECO:0007669"/>
    <property type="project" value="TreeGrafter"/>
</dbReference>
<reference evidence="4" key="1">
    <citation type="submission" date="2025-08" db="UniProtKB">
        <authorList>
            <consortium name="Ensembl"/>
        </authorList>
    </citation>
    <scope>IDENTIFICATION</scope>
</reference>
<dbReference type="InterPro" id="IPR011161">
    <property type="entry name" value="MHC_I-like_Ag-recog"/>
</dbReference>
<dbReference type="Gene3D" id="3.30.500.10">
    <property type="entry name" value="MHC class I-like antigen recognition-like"/>
    <property type="match status" value="1"/>
</dbReference>
<evidence type="ECO:0000256" key="2">
    <source>
        <dbReference type="SAM" id="SignalP"/>
    </source>
</evidence>
<evidence type="ECO:0000313" key="4">
    <source>
        <dbReference type="Ensembl" id="ENSPKIP00000005378.1"/>
    </source>
</evidence>
<dbReference type="SUPFAM" id="SSF54452">
    <property type="entry name" value="MHC antigen-recognition domain"/>
    <property type="match status" value="1"/>
</dbReference>
<sequence>MCVRLCKIHSLILLLLSLLKVTHSLWNVYSGTSGIPNFPEFVAVGLVDEEPFVYYDSIIRRETPRKEWIEKSEGQEYWDRETQILMGHEQNFKNNIEIVKKRFNQTGERSVHLTHPGAREAPACSHR</sequence>
<dbReference type="STRING" id="1676925.ENSPKIP00000005378"/>
<dbReference type="Proteomes" id="UP000261540">
    <property type="component" value="Unplaced"/>
</dbReference>
<evidence type="ECO:0000259" key="3">
    <source>
        <dbReference type="Pfam" id="PF00129"/>
    </source>
</evidence>
<dbReference type="InterPro" id="IPR050208">
    <property type="entry name" value="MHC_class-I_related"/>
</dbReference>
<dbReference type="GO" id="GO:0006955">
    <property type="term" value="P:immune response"/>
    <property type="evidence" value="ECO:0007669"/>
    <property type="project" value="TreeGrafter"/>
</dbReference>
<proteinExistence type="predicted"/>
<keyword evidence="1" id="KW-0325">Glycoprotein</keyword>
<feature type="chain" id="PRO_5017311992" description="MHC class I-like antigen recognition-like domain-containing protein" evidence="2">
    <location>
        <begin position="25"/>
        <end position="127"/>
    </location>
</feature>
<accession>A0A3B3QGX7</accession>
<evidence type="ECO:0000256" key="1">
    <source>
        <dbReference type="ARBA" id="ARBA00023180"/>
    </source>
</evidence>
<protein>
    <recommendedName>
        <fullName evidence="3">MHC class I-like antigen recognition-like domain-containing protein</fullName>
    </recommendedName>
</protein>
<feature type="domain" description="MHC class I-like antigen recognition-like" evidence="3">
    <location>
        <begin position="36"/>
        <end position="110"/>
    </location>
</feature>
<keyword evidence="5" id="KW-1185">Reference proteome</keyword>
<reference evidence="4" key="2">
    <citation type="submission" date="2025-09" db="UniProtKB">
        <authorList>
            <consortium name="Ensembl"/>
        </authorList>
    </citation>
    <scope>IDENTIFICATION</scope>
</reference>
<dbReference type="InterPro" id="IPR011162">
    <property type="entry name" value="MHC_I/II-like_Ag-recog"/>
</dbReference>
<evidence type="ECO:0000313" key="5">
    <source>
        <dbReference type="Proteomes" id="UP000261540"/>
    </source>
</evidence>
<dbReference type="InterPro" id="IPR037055">
    <property type="entry name" value="MHC_I-like_Ag-recog_sf"/>
</dbReference>
<name>A0A3B3QGX7_9TELE</name>
<dbReference type="PANTHER" id="PTHR16675">
    <property type="entry name" value="MHC CLASS I-RELATED"/>
    <property type="match status" value="1"/>
</dbReference>
<dbReference type="Ensembl" id="ENSPKIT00000029377.1">
    <property type="protein sequence ID" value="ENSPKIP00000005378.1"/>
    <property type="gene ID" value="ENSPKIG00000022068.1"/>
</dbReference>
<keyword evidence="2" id="KW-0732">Signal</keyword>
<feature type="signal peptide" evidence="2">
    <location>
        <begin position="1"/>
        <end position="24"/>
    </location>
</feature>
<organism evidence="4 5">
    <name type="scientific">Paramormyrops kingsleyae</name>
    <dbReference type="NCBI Taxonomy" id="1676925"/>
    <lineage>
        <taxon>Eukaryota</taxon>
        <taxon>Metazoa</taxon>
        <taxon>Chordata</taxon>
        <taxon>Craniata</taxon>
        <taxon>Vertebrata</taxon>
        <taxon>Euteleostomi</taxon>
        <taxon>Actinopterygii</taxon>
        <taxon>Neopterygii</taxon>
        <taxon>Teleostei</taxon>
        <taxon>Osteoglossocephala</taxon>
        <taxon>Osteoglossomorpha</taxon>
        <taxon>Osteoglossiformes</taxon>
        <taxon>Mormyridae</taxon>
        <taxon>Paramormyrops</taxon>
    </lineage>
</organism>
<dbReference type="GeneTree" id="ENSGT00980000199030"/>
<dbReference type="AlphaFoldDB" id="A0A3B3QGX7"/>